<reference evidence="1" key="1">
    <citation type="submission" date="2018-04" db="EMBL/GenBank/DDBJ databases">
        <title>Whole genome sequencing of Hypsizygus marmoreus.</title>
        <authorList>
            <person name="Choi I.-G."/>
            <person name="Min B."/>
            <person name="Kim J.-G."/>
            <person name="Kim S."/>
            <person name="Oh Y.-L."/>
            <person name="Kong W.-S."/>
            <person name="Park H."/>
            <person name="Jeong J."/>
            <person name="Song E.-S."/>
        </authorList>
    </citation>
    <scope>NUCLEOTIDE SEQUENCE [LARGE SCALE GENOMIC DNA]</scope>
    <source>
        <strain evidence="1">51987-8</strain>
    </source>
</reference>
<keyword evidence="2" id="KW-1185">Reference proteome</keyword>
<dbReference type="InParanoid" id="A0A369J9E9"/>
<organism evidence="1 2">
    <name type="scientific">Hypsizygus marmoreus</name>
    <name type="common">White beech mushroom</name>
    <name type="synonym">Agaricus marmoreus</name>
    <dbReference type="NCBI Taxonomy" id="39966"/>
    <lineage>
        <taxon>Eukaryota</taxon>
        <taxon>Fungi</taxon>
        <taxon>Dikarya</taxon>
        <taxon>Basidiomycota</taxon>
        <taxon>Agaricomycotina</taxon>
        <taxon>Agaricomycetes</taxon>
        <taxon>Agaricomycetidae</taxon>
        <taxon>Agaricales</taxon>
        <taxon>Tricholomatineae</taxon>
        <taxon>Lyophyllaceae</taxon>
        <taxon>Hypsizygus</taxon>
    </lineage>
</organism>
<evidence type="ECO:0008006" key="3">
    <source>
        <dbReference type="Google" id="ProtNLM"/>
    </source>
</evidence>
<dbReference type="EMBL" id="LUEZ02000113">
    <property type="protein sequence ID" value="RDB17247.1"/>
    <property type="molecule type" value="Genomic_DNA"/>
</dbReference>
<accession>A0A369J9E9</accession>
<gene>
    <name evidence="1" type="ORF">Hypma_001762</name>
</gene>
<protein>
    <recommendedName>
        <fullName evidence="3">HNH nuclease domain-containing protein</fullName>
    </recommendedName>
</protein>
<proteinExistence type="predicted"/>
<evidence type="ECO:0000313" key="1">
    <source>
        <dbReference type="EMBL" id="RDB17247.1"/>
    </source>
</evidence>
<dbReference type="AlphaFoldDB" id="A0A369J9E9"/>
<dbReference type="Proteomes" id="UP000076154">
    <property type="component" value="Unassembled WGS sequence"/>
</dbReference>
<comment type="caution">
    <text evidence="1">The sequence shown here is derived from an EMBL/GenBank/DDBJ whole genome shotgun (WGS) entry which is preliminary data.</text>
</comment>
<name>A0A369J9E9_HYPMA</name>
<dbReference type="OrthoDB" id="3263651at2759"/>
<sequence length="351" mass="39851">MSLKIAPERVHMLSKKSRDLARDTFIFQPSPVRLWCGLNQNLSPVTSNIFQRWMRLINPNLPPFELCPITLQKYGVLHYSASPSGEPIPPQSTKRLPPGDYAWVSPNPNFMEPFTLVFFYHSYAAMKRQSEETDWPVSKEYLSQYDIAPAIETSVIMRDNRCFITGSTSETTELEVTWIVPPVWNFDTARTCVPESDQDHSSHIVPANAVLMRKDLIPAFQDNAFGVDVDDNYRIVAFRDFGLNASLIPVGSLAPSRQAEHPQPGPGAEFLREHFRKCLTVHLPGGDIWDDYSLGEVQATFREVGLSDSDDEVEPMDSPKWKTVLGNEIREWYLRSVVDPNHLESDDLPEA</sequence>
<evidence type="ECO:0000313" key="2">
    <source>
        <dbReference type="Proteomes" id="UP000076154"/>
    </source>
</evidence>